<dbReference type="Pfam" id="PF00697">
    <property type="entry name" value="PRAI"/>
    <property type="match status" value="1"/>
</dbReference>
<dbReference type="EMBL" id="CP028160">
    <property type="protein sequence ID" value="AWN66066.1"/>
    <property type="molecule type" value="Genomic_DNA"/>
</dbReference>
<dbReference type="RefSeq" id="WP_109991060.1">
    <property type="nucleotide sequence ID" value="NZ_CP028160.1"/>
</dbReference>
<evidence type="ECO:0000256" key="8">
    <source>
        <dbReference type="ARBA" id="ARBA00023235"/>
    </source>
</evidence>
<dbReference type="InterPro" id="IPR044643">
    <property type="entry name" value="TrpF_fam"/>
</dbReference>
<evidence type="ECO:0000256" key="2">
    <source>
        <dbReference type="ARBA" id="ARBA00004664"/>
    </source>
</evidence>
<organism evidence="11 12">
    <name type="scientific">Lactococcus lactis subsp. lactis</name>
    <name type="common">Streptococcus lactis</name>
    <dbReference type="NCBI Taxonomy" id="1360"/>
    <lineage>
        <taxon>Bacteria</taxon>
        <taxon>Bacillati</taxon>
        <taxon>Bacillota</taxon>
        <taxon>Bacilli</taxon>
        <taxon>Lactobacillales</taxon>
        <taxon>Streptococcaceae</taxon>
        <taxon>Lactococcus</taxon>
    </lineage>
</organism>
<dbReference type="HAMAP" id="MF_00135">
    <property type="entry name" value="PRAI"/>
    <property type="match status" value="1"/>
</dbReference>
<gene>
    <name evidence="9" type="primary">trpF</name>
    <name evidence="11" type="ORF">LL14B4_07745</name>
</gene>
<protein>
    <recommendedName>
        <fullName evidence="4 9">N-(5'-phosphoribosyl)anthranilate isomerase</fullName>
        <shortName evidence="9">PRAI</shortName>
        <ecNumber evidence="3 9">5.3.1.24</ecNumber>
    </recommendedName>
</protein>
<evidence type="ECO:0000259" key="10">
    <source>
        <dbReference type="Pfam" id="PF00697"/>
    </source>
</evidence>
<dbReference type="NCBIfam" id="NF002300">
    <property type="entry name" value="PRK01222.1-7"/>
    <property type="match status" value="1"/>
</dbReference>
<comment type="similarity">
    <text evidence="9">Belongs to the TrpF family.</text>
</comment>
<dbReference type="PANTHER" id="PTHR42894">
    <property type="entry name" value="N-(5'-PHOSPHORIBOSYL)ANTHRANILATE ISOMERASE"/>
    <property type="match status" value="1"/>
</dbReference>
<sequence length="353" mass="39640">MKIKICGLSTKEAVDTAVESGATHLGFILSPSKRQVAPEKILQITNDVPKTVKKVGVFVDEPINFVKKAIQVAQLDLVQLHGNEDMNYINQLDVSVIKAIRPDQEFKEYEDVILLFDSPQAGSGQAFDWDSLVTSGLKNKFFIAGGLNPENVAAAIQHFPNAYGVDVSSGVETDGIKNLTKIKNFVQNASLASSKQLFIEFLRITKKLNENKIIPYLMGSLAVEQIINFPTNPDDIDIQLKKLDFENFEQLTSLMEELGYQPIDLHEHKFEKASIHVGFASVETLKNYAGVDDNDIPKINFKSELHQEFFLPTLKQNIQIYQAAVTDSWRAKKTKDKKILKKLLFEENDANIK</sequence>
<dbReference type="EC" id="5.3.1.24" evidence="3 9"/>
<dbReference type="GO" id="GO:0004640">
    <property type="term" value="F:phosphoribosylanthranilate isomerase activity"/>
    <property type="evidence" value="ECO:0007669"/>
    <property type="project" value="UniProtKB-UniRule"/>
</dbReference>
<dbReference type="GO" id="GO:0000162">
    <property type="term" value="P:L-tryptophan biosynthetic process"/>
    <property type="evidence" value="ECO:0007669"/>
    <property type="project" value="UniProtKB-UniRule"/>
</dbReference>
<evidence type="ECO:0000256" key="5">
    <source>
        <dbReference type="ARBA" id="ARBA00022605"/>
    </source>
</evidence>
<evidence type="ECO:0000313" key="11">
    <source>
        <dbReference type="EMBL" id="AWN66066.1"/>
    </source>
</evidence>
<accession>A0A2Z3KF59</accession>
<dbReference type="Gene3D" id="3.20.20.70">
    <property type="entry name" value="Aldolase class I"/>
    <property type="match status" value="1"/>
</dbReference>
<dbReference type="SUPFAM" id="SSF51366">
    <property type="entry name" value="Ribulose-phoshate binding barrel"/>
    <property type="match status" value="1"/>
</dbReference>
<keyword evidence="5 9" id="KW-0028">Amino-acid biosynthesis</keyword>
<dbReference type="InterPro" id="IPR001240">
    <property type="entry name" value="PRAI_dom"/>
</dbReference>
<evidence type="ECO:0000256" key="7">
    <source>
        <dbReference type="ARBA" id="ARBA00023141"/>
    </source>
</evidence>
<comment type="pathway">
    <text evidence="2 9">Amino-acid biosynthesis; L-tryptophan biosynthesis; L-tryptophan from chorismate: step 3/5.</text>
</comment>
<dbReference type="InterPro" id="IPR011060">
    <property type="entry name" value="RibuloseP-bd_barrel"/>
</dbReference>
<keyword evidence="6 9" id="KW-0822">Tryptophan biosynthesis</keyword>
<evidence type="ECO:0000313" key="12">
    <source>
        <dbReference type="Proteomes" id="UP000245919"/>
    </source>
</evidence>
<dbReference type="GeneID" id="89633672"/>
<dbReference type="Proteomes" id="UP000245919">
    <property type="component" value="Chromosome"/>
</dbReference>
<dbReference type="AlphaFoldDB" id="A0A2Z3KF59"/>
<dbReference type="CDD" id="cd00405">
    <property type="entry name" value="PRAI"/>
    <property type="match status" value="1"/>
</dbReference>
<name>A0A2Z3KF59_LACLL</name>
<keyword evidence="8 9" id="KW-0413">Isomerase</keyword>
<reference evidence="11 12" key="1">
    <citation type="submission" date="2018-03" db="EMBL/GenBank/DDBJ databases">
        <title>Genome sequence of Lactococcus lactis strain 14B4 from almond drupe.</title>
        <authorList>
            <person name="Tran T.D."/>
            <person name="McGarvey J.A."/>
            <person name="Huynh S."/>
            <person name="Parker C.T."/>
        </authorList>
    </citation>
    <scope>NUCLEOTIDE SEQUENCE [LARGE SCALE GENOMIC DNA]</scope>
    <source>
        <strain evidence="11 12">14B4</strain>
    </source>
</reference>
<evidence type="ECO:0000256" key="3">
    <source>
        <dbReference type="ARBA" id="ARBA00012572"/>
    </source>
</evidence>
<dbReference type="Gene3D" id="3.30.460.40">
    <property type="match status" value="1"/>
</dbReference>
<evidence type="ECO:0000256" key="9">
    <source>
        <dbReference type="HAMAP-Rule" id="MF_00135"/>
    </source>
</evidence>
<evidence type="ECO:0000256" key="6">
    <source>
        <dbReference type="ARBA" id="ARBA00022822"/>
    </source>
</evidence>
<dbReference type="InterPro" id="IPR013785">
    <property type="entry name" value="Aldolase_TIM"/>
</dbReference>
<comment type="catalytic activity">
    <reaction evidence="1 9">
        <text>N-(5-phospho-beta-D-ribosyl)anthranilate = 1-(2-carboxyphenylamino)-1-deoxy-D-ribulose 5-phosphate</text>
        <dbReference type="Rhea" id="RHEA:21540"/>
        <dbReference type="ChEBI" id="CHEBI:18277"/>
        <dbReference type="ChEBI" id="CHEBI:58613"/>
        <dbReference type="EC" id="5.3.1.24"/>
    </reaction>
</comment>
<dbReference type="PANTHER" id="PTHR42894:SF1">
    <property type="entry name" value="N-(5'-PHOSPHORIBOSYL)ANTHRANILATE ISOMERASE"/>
    <property type="match status" value="1"/>
</dbReference>
<dbReference type="UniPathway" id="UPA00035">
    <property type="reaction ID" value="UER00042"/>
</dbReference>
<evidence type="ECO:0000256" key="4">
    <source>
        <dbReference type="ARBA" id="ARBA00022272"/>
    </source>
</evidence>
<proteinExistence type="inferred from homology"/>
<feature type="domain" description="N-(5'phosphoribosyl) anthranilate isomerase (PRAI)" evidence="10">
    <location>
        <begin position="3"/>
        <end position="188"/>
    </location>
</feature>
<keyword evidence="7 9" id="KW-0057">Aromatic amino acid biosynthesis</keyword>
<evidence type="ECO:0000256" key="1">
    <source>
        <dbReference type="ARBA" id="ARBA00001164"/>
    </source>
</evidence>